<accession>A0ABR0A8C0</accession>
<organism evidence="2 3">
    <name type="scientific">Daphnia magna</name>
    <dbReference type="NCBI Taxonomy" id="35525"/>
    <lineage>
        <taxon>Eukaryota</taxon>
        <taxon>Metazoa</taxon>
        <taxon>Ecdysozoa</taxon>
        <taxon>Arthropoda</taxon>
        <taxon>Crustacea</taxon>
        <taxon>Branchiopoda</taxon>
        <taxon>Diplostraca</taxon>
        <taxon>Cladocera</taxon>
        <taxon>Anomopoda</taxon>
        <taxon>Daphniidae</taxon>
        <taxon>Daphnia</taxon>
    </lineage>
</organism>
<keyword evidence="3" id="KW-1185">Reference proteome</keyword>
<evidence type="ECO:0000313" key="2">
    <source>
        <dbReference type="EMBL" id="KAK4021284.1"/>
    </source>
</evidence>
<comment type="caution">
    <text evidence="2">The sequence shown here is derived from an EMBL/GenBank/DDBJ whole genome shotgun (WGS) entry which is preliminary data.</text>
</comment>
<feature type="compositionally biased region" description="Basic and acidic residues" evidence="1">
    <location>
        <begin position="1"/>
        <end position="13"/>
    </location>
</feature>
<gene>
    <name evidence="2" type="ORF">OUZ56_003203</name>
</gene>
<sequence length="153" mass="16882">MSRARSEQARTDEDMLGDDDPINQERNRPWLPGSTGSRSTESSGEVEFVTASEDAQSPIMIPSDPDFGLKPPKLDGYMQRRDKDMGVLKAVNTTEDVLIMAQLKIMDVAPPLVDLYARLSAPGGGETEELMQVKSLWKRLYGSGDELSCTEIC</sequence>
<dbReference type="Proteomes" id="UP001234178">
    <property type="component" value="Unassembled WGS sequence"/>
</dbReference>
<evidence type="ECO:0000256" key="1">
    <source>
        <dbReference type="SAM" id="MobiDB-lite"/>
    </source>
</evidence>
<protein>
    <recommendedName>
        <fullName evidence="4">Intraflagellar transport protein 46 homolog</fullName>
    </recommendedName>
</protein>
<name>A0ABR0A8C0_9CRUS</name>
<proteinExistence type="predicted"/>
<feature type="region of interest" description="Disordered" evidence="1">
    <location>
        <begin position="1"/>
        <end position="76"/>
    </location>
</feature>
<dbReference type="EMBL" id="JAOYFB010000036">
    <property type="protein sequence ID" value="KAK4021284.1"/>
    <property type="molecule type" value="Genomic_DNA"/>
</dbReference>
<evidence type="ECO:0000313" key="3">
    <source>
        <dbReference type="Proteomes" id="UP001234178"/>
    </source>
</evidence>
<evidence type="ECO:0008006" key="4">
    <source>
        <dbReference type="Google" id="ProtNLM"/>
    </source>
</evidence>
<feature type="compositionally biased region" description="Low complexity" evidence="1">
    <location>
        <begin position="33"/>
        <end position="45"/>
    </location>
</feature>
<reference evidence="2 3" key="1">
    <citation type="journal article" date="2023" name="Nucleic Acids Res.">
        <title>The hologenome of Daphnia magna reveals possible DNA methylation and microbiome-mediated evolution of the host genome.</title>
        <authorList>
            <person name="Chaturvedi A."/>
            <person name="Li X."/>
            <person name="Dhandapani V."/>
            <person name="Marshall H."/>
            <person name="Kissane S."/>
            <person name="Cuenca-Cambronero M."/>
            <person name="Asole G."/>
            <person name="Calvet F."/>
            <person name="Ruiz-Romero M."/>
            <person name="Marangio P."/>
            <person name="Guigo R."/>
            <person name="Rago D."/>
            <person name="Mirbahai L."/>
            <person name="Eastwood N."/>
            <person name="Colbourne J.K."/>
            <person name="Zhou J."/>
            <person name="Mallon E."/>
            <person name="Orsini L."/>
        </authorList>
    </citation>
    <scope>NUCLEOTIDE SEQUENCE [LARGE SCALE GENOMIC DNA]</scope>
    <source>
        <strain evidence="2">LRV0_1</strain>
    </source>
</reference>